<feature type="compositionally biased region" description="Basic and acidic residues" evidence="1">
    <location>
        <begin position="52"/>
        <end position="62"/>
    </location>
</feature>
<feature type="region of interest" description="Disordered" evidence="1">
    <location>
        <begin position="104"/>
        <end position="229"/>
    </location>
</feature>
<accession>A0A1Y1Y7S2</accession>
<feature type="region of interest" description="Disordered" evidence="1">
    <location>
        <begin position="33"/>
        <end position="69"/>
    </location>
</feature>
<dbReference type="AlphaFoldDB" id="A0A1Y1Y7S2"/>
<comment type="caution">
    <text evidence="2">The sequence shown here is derived from an EMBL/GenBank/DDBJ whole genome shotgun (WGS) entry which is preliminary data.</text>
</comment>
<dbReference type="EMBL" id="MCFA01000319">
    <property type="protein sequence ID" value="ORX94070.1"/>
    <property type="molecule type" value="Genomic_DNA"/>
</dbReference>
<keyword evidence="3" id="KW-1185">Reference proteome</keyword>
<evidence type="ECO:0000313" key="2">
    <source>
        <dbReference type="EMBL" id="ORX94070.1"/>
    </source>
</evidence>
<reference evidence="2 3" key="1">
    <citation type="submission" date="2016-07" db="EMBL/GenBank/DDBJ databases">
        <title>Pervasive Adenine N6-methylation of Active Genes in Fungi.</title>
        <authorList>
            <consortium name="DOE Joint Genome Institute"/>
            <person name="Mondo S.J."/>
            <person name="Dannebaum R.O."/>
            <person name="Kuo R.C."/>
            <person name="Labutti K."/>
            <person name="Haridas S."/>
            <person name="Kuo A."/>
            <person name="Salamov A."/>
            <person name="Ahrendt S.R."/>
            <person name="Lipzen A."/>
            <person name="Sullivan W."/>
            <person name="Andreopoulos W.B."/>
            <person name="Clum A."/>
            <person name="Lindquist E."/>
            <person name="Daum C."/>
            <person name="Ramamoorthy G.K."/>
            <person name="Gryganskyi A."/>
            <person name="Culley D."/>
            <person name="Magnuson J.K."/>
            <person name="James T.Y."/>
            <person name="O'Malley M.A."/>
            <person name="Stajich J.E."/>
            <person name="Spatafora J.W."/>
            <person name="Visel A."/>
            <person name="Grigoriev I.V."/>
        </authorList>
    </citation>
    <scope>NUCLEOTIDE SEQUENCE [LARGE SCALE GENOMIC DNA]</scope>
    <source>
        <strain evidence="2 3">CBS 115471</strain>
    </source>
</reference>
<feature type="compositionally biased region" description="Basic and acidic residues" evidence="1">
    <location>
        <begin position="195"/>
        <end position="209"/>
    </location>
</feature>
<sequence length="229" mass="24772">MTAQNFGEACPHMKRLEVDPEFWTKRHVDAGWLAKPAGRSGRRRSASPGWEDSTKPARDRRAPLTVQPKRMVSPIPAKGQTLLDWIFNDEVRDSNLAAVGDGADATSDHTIHPDRRHLDGTWSQASPMQGNTSTGDAMAQIPSDRISSVNPSSSRYMPETSGTASSINWESPSPLYPPVQSRSTSGGGLLPVVKADPDAPRQEARVVIKEEEDPSPPPPPPPGNGGETR</sequence>
<organism evidence="2 3">
    <name type="scientific">Clohesyomyces aquaticus</name>
    <dbReference type="NCBI Taxonomy" id="1231657"/>
    <lineage>
        <taxon>Eukaryota</taxon>
        <taxon>Fungi</taxon>
        <taxon>Dikarya</taxon>
        <taxon>Ascomycota</taxon>
        <taxon>Pezizomycotina</taxon>
        <taxon>Dothideomycetes</taxon>
        <taxon>Pleosporomycetidae</taxon>
        <taxon>Pleosporales</taxon>
        <taxon>Lindgomycetaceae</taxon>
        <taxon>Clohesyomyces</taxon>
    </lineage>
</organism>
<protein>
    <submittedName>
        <fullName evidence="2">Uncharacterized protein</fullName>
    </submittedName>
</protein>
<feature type="compositionally biased region" description="Basic and acidic residues" evidence="1">
    <location>
        <begin position="106"/>
        <end position="119"/>
    </location>
</feature>
<gene>
    <name evidence="2" type="ORF">BCR34DRAFT_608382</name>
</gene>
<name>A0A1Y1Y7S2_9PLEO</name>
<evidence type="ECO:0000256" key="1">
    <source>
        <dbReference type="SAM" id="MobiDB-lite"/>
    </source>
</evidence>
<feature type="compositionally biased region" description="Polar residues" evidence="1">
    <location>
        <begin position="121"/>
        <end position="135"/>
    </location>
</feature>
<evidence type="ECO:0000313" key="3">
    <source>
        <dbReference type="Proteomes" id="UP000193144"/>
    </source>
</evidence>
<proteinExistence type="predicted"/>
<feature type="compositionally biased region" description="Polar residues" evidence="1">
    <location>
        <begin position="145"/>
        <end position="171"/>
    </location>
</feature>
<dbReference type="Proteomes" id="UP000193144">
    <property type="component" value="Unassembled WGS sequence"/>
</dbReference>